<dbReference type="InterPro" id="IPR036291">
    <property type="entry name" value="NAD(P)-bd_dom_sf"/>
</dbReference>
<dbReference type="SUPFAM" id="SSF55347">
    <property type="entry name" value="Glyceraldehyde-3-phosphate dehydrogenase-like, C-terminal domain"/>
    <property type="match status" value="1"/>
</dbReference>
<dbReference type="OrthoDB" id="9815825at2"/>
<evidence type="ECO:0000313" key="3">
    <source>
        <dbReference type="Proteomes" id="UP000189857"/>
    </source>
</evidence>
<organism evidence="2 3">
    <name type="scientific">Eubacterium ruminantium</name>
    <dbReference type="NCBI Taxonomy" id="42322"/>
    <lineage>
        <taxon>Bacteria</taxon>
        <taxon>Bacillati</taxon>
        <taxon>Bacillota</taxon>
        <taxon>Clostridia</taxon>
        <taxon>Eubacteriales</taxon>
        <taxon>Eubacteriaceae</taxon>
        <taxon>Eubacterium</taxon>
    </lineage>
</organism>
<dbReference type="GO" id="GO:0000166">
    <property type="term" value="F:nucleotide binding"/>
    <property type="evidence" value="ECO:0007669"/>
    <property type="project" value="InterPro"/>
</dbReference>
<dbReference type="Gene3D" id="3.30.360.10">
    <property type="entry name" value="Dihydrodipicolinate Reductase, domain 2"/>
    <property type="match status" value="1"/>
</dbReference>
<dbReference type="Proteomes" id="UP000189857">
    <property type="component" value="Unassembled WGS sequence"/>
</dbReference>
<dbReference type="InterPro" id="IPR000683">
    <property type="entry name" value="Gfo/Idh/MocA-like_OxRdtase_N"/>
</dbReference>
<protein>
    <submittedName>
        <fullName evidence="2">Predicted dehydrogenase</fullName>
    </submittedName>
</protein>
<feature type="domain" description="Gfo/Idh/MocA-like oxidoreductase N-terminal" evidence="1">
    <location>
        <begin position="2"/>
        <end position="92"/>
    </location>
</feature>
<dbReference type="RefSeq" id="WP_078786770.1">
    <property type="nucleotide sequence ID" value="NZ_FMTO01000004.1"/>
</dbReference>
<dbReference type="AlphaFoldDB" id="A0A1T4LSV2"/>
<dbReference type="Pfam" id="PF01408">
    <property type="entry name" value="GFO_IDH_MocA"/>
    <property type="match status" value="1"/>
</dbReference>
<dbReference type="SUPFAM" id="SSF51735">
    <property type="entry name" value="NAD(P)-binding Rossmann-fold domains"/>
    <property type="match status" value="1"/>
</dbReference>
<dbReference type="PANTHER" id="PTHR43377:SF1">
    <property type="entry name" value="BILIVERDIN REDUCTASE A"/>
    <property type="match status" value="1"/>
</dbReference>
<sequence>MNTIIVGLGSMGCRRARLIKKMDKSINIIGIDSNQERREKAEAELGIVTEDSIGKACEKYECEAAIISTSPLSHSSIINECLKNNLHVFTELNLVDDGYDENIELAARMKKILFLSSTFMYRKEVEYIKGEALKHSKPISYIYHVGQYLPDWHPWESYKNFFVGDKRTNGCRELMAIEFPWLVDVFGDIRSYKWVKSKNSTLDIDYADSFQILFQHENGNKGMVEIDVISRKAERRFEMFGEDVFVTWDGTPETLFKYDISKKESEKVNLYDEYSRKEGYASFIIEDAYYNELVNFFDSIRGKDSPKYSFEKDKEIINMINKIEEDDND</sequence>
<evidence type="ECO:0000313" key="2">
    <source>
        <dbReference type="EMBL" id="SJZ57809.1"/>
    </source>
</evidence>
<dbReference type="EMBL" id="FUXA01000006">
    <property type="protein sequence ID" value="SJZ57809.1"/>
    <property type="molecule type" value="Genomic_DNA"/>
</dbReference>
<evidence type="ECO:0000259" key="1">
    <source>
        <dbReference type="Pfam" id="PF01408"/>
    </source>
</evidence>
<name>A0A1T4LSV2_9FIRM</name>
<dbReference type="Gene3D" id="3.40.50.720">
    <property type="entry name" value="NAD(P)-binding Rossmann-like Domain"/>
    <property type="match status" value="1"/>
</dbReference>
<proteinExistence type="predicted"/>
<gene>
    <name evidence="2" type="ORF">SAMN02745110_00916</name>
</gene>
<dbReference type="PANTHER" id="PTHR43377">
    <property type="entry name" value="BILIVERDIN REDUCTASE A"/>
    <property type="match status" value="1"/>
</dbReference>
<accession>A0A1T4LSV2</accession>
<keyword evidence="3" id="KW-1185">Reference proteome</keyword>
<dbReference type="InterPro" id="IPR051450">
    <property type="entry name" value="Gfo/Idh/MocA_Oxidoreductases"/>
</dbReference>
<reference evidence="2 3" key="1">
    <citation type="submission" date="2017-02" db="EMBL/GenBank/DDBJ databases">
        <authorList>
            <person name="Peterson S.W."/>
        </authorList>
    </citation>
    <scope>NUCLEOTIDE SEQUENCE [LARGE SCALE GENOMIC DNA]</scope>
    <source>
        <strain evidence="2 3">ATCC 17233</strain>
    </source>
</reference>